<dbReference type="EMBL" id="AP018052">
    <property type="protein sequence ID" value="BAZ94746.1"/>
    <property type="molecule type" value="Genomic_DNA"/>
</dbReference>
<dbReference type="KEGG" id="ttc:FOKN1_2372"/>
<gene>
    <name evidence="4" type="ORF">FOKN1_2372</name>
</gene>
<feature type="domain" description="GGDEF" evidence="3">
    <location>
        <begin position="217"/>
        <end position="350"/>
    </location>
</feature>
<evidence type="ECO:0000313" key="5">
    <source>
        <dbReference type="Proteomes" id="UP000218765"/>
    </source>
</evidence>
<dbReference type="SMART" id="SM00267">
    <property type="entry name" value="GGDEF"/>
    <property type="match status" value="1"/>
</dbReference>
<evidence type="ECO:0000256" key="1">
    <source>
        <dbReference type="ARBA" id="ARBA00001946"/>
    </source>
</evidence>
<dbReference type="InterPro" id="IPR029016">
    <property type="entry name" value="GAF-like_dom_sf"/>
</dbReference>
<dbReference type="CDD" id="cd01948">
    <property type="entry name" value="EAL"/>
    <property type="match status" value="1"/>
</dbReference>
<dbReference type="InterPro" id="IPR001633">
    <property type="entry name" value="EAL_dom"/>
</dbReference>
<dbReference type="PROSITE" id="PS50883">
    <property type="entry name" value="EAL"/>
    <property type="match status" value="1"/>
</dbReference>
<dbReference type="SMART" id="SM00052">
    <property type="entry name" value="EAL"/>
    <property type="match status" value="1"/>
</dbReference>
<keyword evidence="5" id="KW-1185">Reference proteome</keyword>
<dbReference type="GO" id="GO:0071111">
    <property type="term" value="F:cyclic-guanylate-specific phosphodiesterase activity"/>
    <property type="evidence" value="ECO:0007669"/>
    <property type="project" value="InterPro"/>
</dbReference>
<dbReference type="Proteomes" id="UP000218765">
    <property type="component" value="Chromosome"/>
</dbReference>
<dbReference type="InterPro" id="IPR035919">
    <property type="entry name" value="EAL_sf"/>
</dbReference>
<dbReference type="InterPro" id="IPR050706">
    <property type="entry name" value="Cyclic-di-GMP_PDE-like"/>
</dbReference>
<dbReference type="Pfam" id="PF00563">
    <property type="entry name" value="EAL"/>
    <property type="match status" value="1"/>
</dbReference>
<dbReference type="PANTHER" id="PTHR33121">
    <property type="entry name" value="CYCLIC DI-GMP PHOSPHODIESTERASE PDEF"/>
    <property type="match status" value="1"/>
</dbReference>
<name>A0A1Z4VSY6_9GAMM</name>
<dbReference type="Pfam" id="PF00990">
    <property type="entry name" value="GGDEF"/>
    <property type="match status" value="1"/>
</dbReference>
<dbReference type="InterPro" id="IPR043128">
    <property type="entry name" value="Rev_trsase/Diguanyl_cyclase"/>
</dbReference>
<dbReference type="PROSITE" id="PS50887">
    <property type="entry name" value="GGDEF"/>
    <property type="match status" value="1"/>
</dbReference>
<accession>A0A1Z4VSY6</accession>
<dbReference type="SUPFAM" id="SSF55073">
    <property type="entry name" value="Nucleotide cyclase"/>
    <property type="match status" value="1"/>
</dbReference>
<dbReference type="SUPFAM" id="SSF55781">
    <property type="entry name" value="GAF domain-like"/>
    <property type="match status" value="1"/>
</dbReference>
<protein>
    <submittedName>
        <fullName evidence="4">Signal transduction protein</fullName>
    </submittedName>
</protein>
<dbReference type="FunFam" id="3.30.70.270:FF:000001">
    <property type="entry name" value="Diguanylate cyclase domain protein"/>
    <property type="match status" value="1"/>
</dbReference>
<evidence type="ECO:0000259" key="3">
    <source>
        <dbReference type="PROSITE" id="PS50887"/>
    </source>
</evidence>
<reference evidence="4 5" key="1">
    <citation type="submission" date="2017-05" db="EMBL/GenBank/DDBJ databases">
        <title>Thiocyanate degradation by Thiohalobacter thiocyanaticus FOKN1.</title>
        <authorList>
            <person name="Oshiki M."/>
            <person name="Fukushima T."/>
            <person name="Kawano S."/>
            <person name="Nakagawa J."/>
        </authorList>
    </citation>
    <scope>NUCLEOTIDE SEQUENCE [LARGE SCALE GENOMIC DNA]</scope>
    <source>
        <strain evidence="4 5">FOKN1</strain>
    </source>
</reference>
<proteinExistence type="predicted"/>
<dbReference type="Gene3D" id="3.30.70.270">
    <property type="match status" value="1"/>
</dbReference>
<organism evidence="4 5">
    <name type="scientific">Thiohalobacter thiocyanaticus</name>
    <dbReference type="NCBI Taxonomy" id="585455"/>
    <lineage>
        <taxon>Bacteria</taxon>
        <taxon>Pseudomonadati</taxon>
        <taxon>Pseudomonadota</taxon>
        <taxon>Gammaproteobacteria</taxon>
        <taxon>Thiohalobacterales</taxon>
        <taxon>Thiohalobacteraceae</taxon>
        <taxon>Thiohalobacter</taxon>
    </lineage>
</organism>
<dbReference type="InterPro" id="IPR000160">
    <property type="entry name" value="GGDEF_dom"/>
</dbReference>
<dbReference type="CDD" id="cd01949">
    <property type="entry name" value="GGDEF"/>
    <property type="match status" value="1"/>
</dbReference>
<evidence type="ECO:0000259" key="2">
    <source>
        <dbReference type="PROSITE" id="PS50883"/>
    </source>
</evidence>
<dbReference type="NCBIfam" id="TIGR00254">
    <property type="entry name" value="GGDEF"/>
    <property type="match status" value="1"/>
</dbReference>
<dbReference type="AlphaFoldDB" id="A0A1Z4VSY6"/>
<comment type="cofactor">
    <cofactor evidence="1">
        <name>Mg(2+)</name>
        <dbReference type="ChEBI" id="CHEBI:18420"/>
    </cofactor>
</comment>
<dbReference type="InterPro" id="IPR029787">
    <property type="entry name" value="Nucleotide_cyclase"/>
</dbReference>
<dbReference type="PANTHER" id="PTHR33121:SF71">
    <property type="entry name" value="OXYGEN SENSOR PROTEIN DOSP"/>
    <property type="match status" value="1"/>
</dbReference>
<dbReference type="SUPFAM" id="SSF141868">
    <property type="entry name" value="EAL domain-like"/>
    <property type="match status" value="1"/>
</dbReference>
<sequence>MAEADMSASGIDSVDERLRLSRALLTATAGMMRSTDPAMMFRAICDALPAASPRIQLAWLVLGELDTPILHPEYAVGPAAVYAEAVQVPRSPQAAEHCPVRDAIRRWEAVSGNIPASGGAAGAAGLRSLLALPLGRAGNGLNGLIVLYADWPDYFEQVGMALFQAFVHLGNASLEQAALLNNLTHLATHDLLTGVLNRRGIQESMERELARSQRRQLPFSVLLFDIDRFKLVNDRLGHREGDIVLRCVADAARAVLRNEDYLGRWGGEEFICLMPETDCETALTLAERIRRAVRETPIAVSSGELQATVSVGVASYPGDGESLDKLIATADSALYQAKRSGRDRVVCASRVEQHVHSLGNMLDAALRERRIVAAYQPIVDLATGEVVAEETLARLITPDGDIIPAGDFIEAAQQLQLLHRIDHTILMQAFSHCVTGLKTGMNRLNHFVNISADLLRHRELVEEILAAACEHCRGCGDAIGDTKPMIIEITERELLADIDQARELLLPFTEFGLRLALDDFGSGYSSYQYLADLPVQFIKIDGSLVQRVSEPKVRAILEGIQGMAEQLGVITLAEFIETAETEARLREIGIHWGQGYYYGKPTIISSQGLLGSLPALAARGI</sequence>
<dbReference type="Gene3D" id="3.30.450.40">
    <property type="match status" value="1"/>
</dbReference>
<dbReference type="Gene3D" id="3.20.20.450">
    <property type="entry name" value="EAL domain"/>
    <property type="match status" value="1"/>
</dbReference>
<evidence type="ECO:0000313" key="4">
    <source>
        <dbReference type="EMBL" id="BAZ94746.1"/>
    </source>
</evidence>
<feature type="domain" description="EAL" evidence="2">
    <location>
        <begin position="355"/>
        <end position="615"/>
    </location>
</feature>